<dbReference type="GO" id="GO:0003713">
    <property type="term" value="F:transcription coactivator activity"/>
    <property type="evidence" value="ECO:0000318"/>
    <property type="project" value="GO_Central"/>
</dbReference>
<dbReference type="InterPro" id="IPR037796">
    <property type="entry name" value="TAF6"/>
</dbReference>
<name>A0A1Y1HNQ6_KLENI</name>
<sequence>MSLVSKNSIQVAAQSLGIPNLGDEVAQALAPDVEYRIREICQEAIKCMRHSKRSTLTTDDVNSALSLRNVEPLYGFSSDDPLRFRKALGHSDLFYLDDKELDFSEIIDAPLPKPPIDTTVIAHWLAVDGVQPAIQENPPPGAELTLPTEQKKKIEGQPGLGAPEDLPVEVKPAVKHVISKELQLYFEKIMELVTSGTDSKLLNDAVRSLASDSGIHPLVPYFIQFIQDEVQRSLHDLPLLFTLMRVAEALLANPHVHIEGYLQQLIPSVVTCLVARRLGGRKNGYRHWDLRDFSATIVATICHRYGHSYSNIQPRLTKTLVNSFLNPKQTYPQHYGSIKGLVALGNRVVRLLVLPNLATYLELLREDLDPQKQKDEVRRYEAQRVYGLLQVAAGNCMFEALKEQPQLGELLLKSRPMTGAKVRTSKAGKDTKPEGPSAMDTSAPEARQTRQGGLPGSSGQTEANAGTNGSVVGKKRRRPPGETQEDASKVLAEAWKEEGDTWRLFGKLIELFGDSMLPFVPRPQLTLMHSYN</sequence>
<dbReference type="GO" id="GO:0016251">
    <property type="term" value="F:RNA polymerase II general transcription initiation factor activity"/>
    <property type="evidence" value="ECO:0007669"/>
    <property type="project" value="InterPro"/>
</dbReference>
<dbReference type="SUPFAM" id="SSF47113">
    <property type="entry name" value="Histone-fold"/>
    <property type="match status" value="1"/>
</dbReference>
<dbReference type="InterPro" id="IPR011442">
    <property type="entry name" value="TAF6_C"/>
</dbReference>
<evidence type="ECO:0000256" key="3">
    <source>
        <dbReference type="ARBA" id="ARBA00023015"/>
    </source>
</evidence>
<keyword evidence="8" id="KW-0396">Initiation factor</keyword>
<dbReference type="GO" id="GO:0046982">
    <property type="term" value="F:protein heterodimerization activity"/>
    <property type="evidence" value="ECO:0007669"/>
    <property type="project" value="InterPro"/>
</dbReference>
<dbReference type="EMBL" id="DF236968">
    <property type="protein sequence ID" value="GAQ78809.1"/>
    <property type="molecule type" value="Genomic_DNA"/>
</dbReference>
<keyword evidence="8" id="KW-0648">Protein biosynthesis</keyword>
<evidence type="ECO:0000256" key="4">
    <source>
        <dbReference type="ARBA" id="ARBA00023163"/>
    </source>
</evidence>
<dbReference type="PANTHER" id="PTHR10221">
    <property type="entry name" value="TRANSCRIPTION INITIATION FACTOR TFIID SUBUNIT 6"/>
    <property type="match status" value="1"/>
</dbReference>
<dbReference type="Gene3D" id="1.10.20.10">
    <property type="entry name" value="Histone, subunit A"/>
    <property type="match status" value="1"/>
</dbReference>
<keyword evidence="3" id="KW-0805">Transcription regulation</keyword>
<keyword evidence="5" id="KW-0539">Nucleus</keyword>
<organism evidence="8 9">
    <name type="scientific">Klebsormidium nitens</name>
    <name type="common">Green alga</name>
    <name type="synonym">Ulothrix nitens</name>
    <dbReference type="NCBI Taxonomy" id="105231"/>
    <lineage>
        <taxon>Eukaryota</taxon>
        <taxon>Viridiplantae</taxon>
        <taxon>Streptophyta</taxon>
        <taxon>Klebsormidiophyceae</taxon>
        <taxon>Klebsormidiales</taxon>
        <taxon>Klebsormidiaceae</taxon>
        <taxon>Klebsormidium</taxon>
    </lineage>
</organism>
<feature type="region of interest" description="Disordered" evidence="6">
    <location>
        <begin position="418"/>
        <end position="487"/>
    </location>
</feature>
<feature type="domain" description="TATA box binding protein associated factor (TAF) histone-like fold" evidence="7">
    <location>
        <begin position="2"/>
        <end position="68"/>
    </location>
</feature>
<keyword evidence="4" id="KW-0804">Transcription</keyword>
<dbReference type="GO" id="GO:0051123">
    <property type="term" value="P:RNA polymerase II preinitiation complex assembly"/>
    <property type="evidence" value="ECO:0000318"/>
    <property type="project" value="GO_Central"/>
</dbReference>
<evidence type="ECO:0000259" key="7">
    <source>
        <dbReference type="SMART" id="SM00803"/>
    </source>
</evidence>
<dbReference type="InterPro" id="IPR004823">
    <property type="entry name" value="TAF_TATA-bd_Histone-like_dom"/>
</dbReference>
<evidence type="ECO:0000313" key="8">
    <source>
        <dbReference type="EMBL" id="GAQ78809.1"/>
    </source>
</evidence>
<dbReference type="InterPro" id="IPR016024">
    <property type="entry name" value="ARM-type_fold"/>
</dbReference>
<dbReference type="InterPro" id="IPR009072">
    <property type="entry name" value="Histone-fold"/>
</dbReference>
<proteinExistence type="inferred from homology"/>
<dbReference type="GO" id="GO:0046695">
    <property type="term" value="C:SLIK (SAGA-like) complex"/>
    <property type="evidence" value="ECO:0007669"/>
    <property type="project" value="InterPro"/>
</dbReference>
<dbReference type="CDD" id="cd08050">
    <property type="entry name" value="TAF6C"/>
    <property type="match status" value="1"/>
</dbReference>
<dbReference type="FunFam" id="1.10.20.10:FF:000046">
    <property type="entry name" value="transcription initiation factor TFIID subunit 6"/>
    <property type="match status" value="1"/>
</dbReference>
<dbReference type="Pfam" id="PF07571">
    <property type="entry name" value="TAF6_C"/>
    <property type="match status" value="1"/>
</dbReference>
<evidence type="ECO:0000256" key="5">
    <source>
        <dbReference type="ARBA" id="ARBA00023242"/>
    </source>
</evidence>
<dbReference type="FunFam" id="1.25.40.770:FF:000001">
    <property type="entry name" value="Transcription initiation factor TFIID subunit 6"/>
    <property type="match status" value="1"/>
</dbReference>
<evidence type="ECO:0000256" key="2">
    <source>
        <dbReference type="ARBA" id="ARBA00007688"/>
    </source>
</evidence>
<evidence type="ECO:0000256" key="6">
    <source>
        <dbReference type="SAM" id="MobiDB-lite"/>
    </source>
</evidence>
<comment type="subcellular location">
    <subcellularLocation>
        <location evidence="1">Nucleus</location>
    </subcellularLocation>
</comment>
<dbReference type="GO" id="GO:0005669">
    <property type="term" value="C:transcription factor TFIID complex"/>
    <property type="evidence" value="ECO:0000318"/>
    <property type="project" value="GO_Central"/>
</dbReference>
<comment type="similarity">
    <text evidence="2">Belongs to the TAF6 family.</text>
</comment>
<accession>A0A1Y1HNQ6</accession>
<gene>
    <name evidence="8" type="ORF">KFL_000190280</name>
</gene>
<dbReference type="InterPro" id="IPR046344">
    <property type="entry name" value="TAF6_C_sf"/>
</dbReference>
<dbReference type="SMART" id="SM00803">
    <property type="entry name" value="TAF"/>
    <property type="match status" value="1"/>
</dbReference>
<dbReference type="CDD" id="cd22931">
    <property type="entry name" value="HFD_TAF6"/>
    <property type="match status" value="1"/>
</dbReference>
<dbReference type="AlphaFoldDB" id="A0A1Y1HNQ6"/>
<feature type="compositionally biased region" description="Polar residues" evidence="6">
    <location>
        <begin position="457"/>
        <end position="470"/>
    </location>
</feature>
<dbReference type="Proteomes" id="UP000054558">
    <property type="component" value="Unassembled WGS sequence"/>
</dbReference>
<protein>
    <submittedName>
        <fullName evidence="8">Transcription initiation factor TFIID subunit</fullName>
    </submittedName>
</protein>
<evidence type="ECO:0000313" key="9">
    <source>
        <dbReference type="Proteomes" id="UP000054558"/>
    </source>
</evidence>
<dbReference type="GO" id="GO:0003743">
    <property type="term" value="F:translation initiation factor activity"/>
    <property type="evidence" value="ECO:0007669"/>
    <property type="project" value="UniProtKB-KW"/>
</dbReference>
<dbReference type="GO" id="GO:0000124">
    <property type="term" value="C:SAGA complex"/>
    <property type="evidence" value="ECO:0007669"/>
    <property type="project" value="InterPro"/>
</dbReference>
<dbReference type="STRING" id="105231.A0A1Y1HNQ6"/>
<reference evidence="8 9" key="1">
    <citation type="journal article" date="2014" name="Nat. Commun.">
        <title>Klebsormidium flaccidum genome reveals primary factors for plant terrestrial adaptation.</title>
        <authorList>
            <person name="Hori K."/>
            <person name="Maruyama F."/>
            <person name="Fujisawa T."/>
            <person name="Togashi T."/>
            <person name="Yamamoto N."/>
            <person name="Seo M."/>
            <person name="Sato S."/>
            <person name="Yamada T."/>
            <person name="Mori H."/>
            <person name="Tajima N."/>
            <person name="Moriyama T."/>
            <person name="Ikeuchi M."/>
            <person name="Watanabe M."/>
            <person name="Wada H."/>
            <person name="Kobayashi K."/>
            <person name="Saito M."/>
            <person name="Masuda T."/>
            <person name="Sasaki-Sekimoto Y."/>
            <person name="Mashiguchi K."/>
            <person name="Awai K."/>
            <person name="Shimojima M."/>
            <person name="Masuda S."/>
            <person name="Iwai M."/>
            <person name="Nobusawa T."/>
            <person name="Narise T."/>
            <person name="Kondo S."/>
            <person name="Saito H."/>
            <person name="Sato R."/>
            <person name="Murakawa M."/>
            <person name="Ihara Y."/>
            <person name="Oshima-Yamada Y."/>
            <person name="Ohtaka K."/>
            <person name="Satoh M."/>
            <person name="Sonobe K."/>
            <person name="Ishii M."/>
            <person name="Ohtani R."/>
            <person name="Kanamori-Sato M."/>
            <person name="Honoki R."/>
            <person name="Miyazaki D."/>
            <person name="Mochizuki H."/>
            <person name="Umetsu J."/>
            <person name="Higashi K."/>
            <person name="Shibata D."/>
            <person name="Kamiya Y."/>
            <person name="Sato N."/>
            <person name="Nakamura Y."/>
            <person name="Tabata S."/>
            <person name="Ida S."/>
            <person name="Kurokawa K."/>
            <person name="Ohta H."/>
        </authorList>
    </citation>
    <scope>NUCLEOTIDE SEQUENCE [LARGE SCALE GENOMIC DNA]</scope>
    <source>
        <strain evidence="8 9">NIES-2285</strain>
    </source>
</reference>
<dbReference type="Pfam" id="PF02969">
    <property type="entry name" value="TAF"/>
    <property type="match status" value="1"/>
</dbReference>
<dbReference type="SUPFAM" id="SSF48371">
    <property type="entry name" value="ARM repeat"/>
    <property type="match status" value="1"/>
</dbReference>
<dbReference type="PANTHER" id="PTHR10221:SF9">
    <property type="entry name" value="TRANSCRIPTION INITIATION FACTOR TFIID SUBUNIT 6"/>
    <property type="match status" value="1"/>
</dbReference>
<keyword evidence="9" id="KW-1185">Reference proteome</keyword>
<dbReference type="OrthoDB" id="361039at2759"/>
<dbReference type="Gene3D" id="1.25.40.770">
    <property type="entry name" value="TAF6, C-terminal HEAT repeat domain"/>
    <property type="match status" value="1"/>
</dbReference>
<evidence type="ECO:0000256" key="1">
    <source>
        <dbReference type="ARBA" id="ARBA00004123"/>
    </source>
</evidence>
<dbReference type="OMA" id="SMASAPI"/>